<evidence type="ECO:0000256" key="1">
    <source>
        <dbReference type="ARBA" id="ARBA00004394"/>
    </source>
</evidence>
<name>A0A0R3QFB5_9BILA</name>
<keyword evidence="3" id="KW-0677">Repeat</keyword>
<dbReference type="InterPro" id="IPR036034">
    <property type="entry name" value="PDZ_sf"/>
</dbReference>
<dbReference type="PANTHER" id="PTHR12893">
    <property type="entry name" value="GOLGI REASSEMBLY STACKING PROTEIN GRASP"/>
    <property type="match status" value="1"/>
</dbReference>
<dbReference type="AlphaFoldDB" id="A0A0R3QFB5"/>
<dbReference type="Proteomes" id="UP000280834">
    <property type="component" value="Unassembled WGS sequence"/>
</dbReference>
<dbReference type="GO" id="GO:0000139">
    <property type="term" value="C:Golgi membrane"/>
    <property type="evidence" value="ECO:0007669"/>
    <property type="project" value="UniProtKB-SubCell"/>
</dbReference>
<dbReference type="GO" id="GO:0046872">
    <property type="term" value="F:metal ion binding"/>
    <property type="evidence" value="ECO:0007669"/>
    <property type="project" value="UniProtKB-KW"/>
</dbReference>
<evidence type="ECO:0000259" key="7">
    <source>
        <dbReference type="PROSITE" id="PS51865"/>
    </source>
</evidence>
<keyword evidence="4" id="KW-0333">Golgi apparatus</keyword>
<reference evidence="8 9" key="2">
    <citation type="submission" date="2018-11" db="EMBL/GenBank/DDBJ databases">
        <authorList>
            <consortium name="Pathogen Informatics"/>
        </authorList>
    </citation>
    <scope>NUCLEOTIDE SEQUENCE [LARGE SCALE GENOMIC DNA]</scope>
</reference>
<evidence type="ECO:0000313" key="9">
    <source>
        <dbReference type="Proteomes" id="UP000280834"/>
    </source>
</evidence>
<dbReference type="InterPro" id="IPR007583">
    <property type="entry name" value="GRASP55_65"/>
</dbReference>
<sequence length="79" mass="8674">MGNSGSTNIPGGGTEGYHVLRVQENSPGQAAGLEPFFDFIVCIGNTRLVINDFTSIFLLLLYCNVTFHEKRLRANTARL</sequence>
<evidence type="ECO:0000256" key="5">
    <source>
        <dbReference type="ARBA" id="ARBA00023136"/>
    </source>
</evidence>
<accession>A0A0R3QFB5</accession>
<comment type="subcellular location">
    <subcellularLocation>
        <location evidence="1">Golgi apparatus membrane</location>
    </subcellularLocation>
</comment>
<comment type="similarity">
    <text evidence="2">Belongs to the GORASP family.</text>
</comment>
<dbReference type="EMBL" id="UZAG01004262">
    <property type="protein sequence ID" value="VDO16602.1"/>
    <property type="molecule type" value="Genomic_DNA"/>
</dbReference>
<organism evidence="10">
    <name type="scientific">Brugia timori</name>
    <dbReference type="NCBI Taxonomy" id="42155"/>
    <lineage>
        <taxon>Eukaryota</taxon>
        <taxon>Metazoa</taxon>
        <taxon>Ecdysozoa</taxon>
        <taxon>Nematoda</taxon>
        <taxon>Chromadorea</taxon>
        <taxon>Rhabditida</taxon>
        <taxon>Spirurina</taxon>
        <taxon>Spiruromorpha</taxon>
        <taxon>Filarioidea</taxon>
        <taxon>Onchocercidae</taxon>
        <taxon>Brugia</taxon>
    </lineage>
</organism>
<dbReference type="PANTHER" id="PTHR12893:SF0">
    <property type="entry name" value="GRASP65"/>
    <property type="match status" value="1"/>
</dbReference>
<evidence type="ECO:0000313" key="8">
    <source>
        <dbReference type="EMBL" id="VDO16602.1"/>
    </source>
</evidence>
<evidence type="ECO:0000256" key="2">
    <source>
        <dbReference type="ARBA" id="ARBA00007144"/>
    </source>
</evidence>
<dbReference type="InterPro" id="IPR024958">
    <property type="entry name" value="GRASP_PDZ"/>
</dbReference>
<keyword evidence="6" id="KW-0479">Metal-binding</keyword>
<evidence type="ECO:0000256" key="6">
    <source>
        <dbReference type="PIRSR" id="PIRSR607583-1"/>
    </source>
</evidence>
<gene>
    <name evidence="8" type="ORF">BTMF_LOCUS4347</name>
</gene>
<dbReference type="PROSITE" id="PS51865">
    <property type="entry name" value="PDZ_GRASP"/>
    <property type="match status" value="1"/>
</dbReference>
<dbReference type="Gene3D" id="2.30.42.10">
    <property type="match status" value="1"/>
</dbReference>
<reference evidence="10" key="1">
    <citation type="submission" date="2017-02" db="UniProtKB">
        <authorList>
            <consortium name="WormBaseParasite"/>
        </authorList>
    </citation>
    <scope>IDENTIFICATION</scope>
</reference>
<dbReference type="STRING" id="42155.A0A0R3QFB5"/>
<keyword evidence="5" id="KW-0472">Membrane</keyword>
<evidence type="ECO:0000256" key="4">
    <source>
        <dbReference type="ARBA" id="ARBA00023034"/>
    </source>
</evidence>
<keyword evidence="9" id="KW-1185">Reference proteome</keyword>
<proteinExistence type="inferred from homology"/>
<dbReference type="WBParaSite" id="BTMF_0000506101-mRNA-1">
    <property type="protein sequence ID" value="BTMF_0000506101-mRNA-1"/>
    <property type="gene ID" value="BTMF_0000506101"/>
</dbReference>
<dbReference type="GO" id="GO:0007030">
    <property type="term" value="P:Golgi organization"/>
    <property type="evidence" value="ECO:0007669"/>
    <property type="project" value="TreeGrafter"/>
</dbReference>
<feature type="domain" description="PDZ GRASP-type" evidence="7">
    <location>
        <begin position="15"/>
        <end position="79"/>
    </location>
</feature>
<protein>
    <submittedName>
        <fullName evidence="10">PDZ GRASP-type domain-containing protein</fullName>
    </submittedName>
</protein>
<keyword evidence="6" id="KW-0862">Zinc</keyword>
<evidence type="ECO:0000256" key="3">
    <source>
        <dbReference type="ARBA" id="ARBA00022737"/>
    </source>
</evidence>
<evidence type="ECO:0000313" key="10">
    <source>
        <dbReference type="WBParaSite" id="BTMF_0000506101-mRNA-1"/>
    </source>
</evidence>
<feature type="binding site" evidence="6">
    <location>
        <position position="18"/>
    </location>
    <ligand>
        <name>Zn(2+)</name>
        <dbReference type="ChEBI" id="CHEBI:29105"/>
    </ligand>
</feature>